<dbReference type="Gene3D" id="3.40.50.300">
    <property type="entry name" value="P-loop containing nucleotide triphosphate hydrolases"/>
    <property type="match status" value="1"/>
</dbReference>
<protein>
    <recommendedName>
        <fullName evidence="2">DNA-directed DNA polymerase</fullName>
    </recommendedName>
</protein>
<accession>A0A6J4IBQ7</accession>
<dbReference type="Pfam" id="PF13177">
    <property type="entry name" value="DNA_pol3_delta2"/>
    <property type="match status" value="1"/>
</dbReference>
<gene>
    <name evidence="1" type="ORF">AVDCRST_MAG50-2066</name>
</gene>
<dbReference type="AlphaFoldDB" id="A0A6J4IBQ7"/>
<dbReference type="InterPro" id="IPR027417">
    <property type="entry name" value="P-loop_NTPase"/>
</dbReference>
<dbReference type="InterPro" id="IPR050238">
    <property type="entry name" value="DNA_Rep/Repair_Clamp_Loader"/>
</dbReference>
<dbReference type="PANTHER" id="PTHR11669">
    <property type="entry name" value="REPLICATION FACTOR C / DNA POLYMERASE III GAMMA-TAU SUBUNIT"/>
    <property type="match status" value="1"/>
</dbReference>
<organism evidence="1">
    <name type="scientific">uncultured Acidimicrobiales bacterium</name>
    <dbReference type="NCBI Taxonomy" id="310071"/>
    <lineage>
        <taxon>Bacteria</taxon>
        <taxon>Bacillati</taxon>
        <taxon>Actinomycetota</taxon>
        <taxon>Acidimicrobiia</taxon>
        <taxon>Acidimicrobiales</taxon>
        <taxon>environmental samples</taxon>
    </lineage>
</organism>
<reference evidence="1" key="1">
    <citation type="submission" date="2020-02" db="EMBL/GenBank/DDBJ databases">
        <authorList>
            <person name="Meier V. D."/>
        </authorList>
    </citation>
    <scope>NUCLEOTIDE SEQUENCE</scope>
    <source>
        <strain evidence="1">AVDCRST_MAG50</strain>
    </source>
</reference>
<sequence>MTDVFAGLVGQPSAAGQLRAAARAPVHAYLVVGAGGTGTREAARGFAACLLCRDGGCGECSDCRRAIAERHPDLAVFERVGASISRAQIDEILRLAVRPPSEGARKVLVLVDFHLVAQEHPRLLKTLEEPPASTVFVVLAEQVPPELVTIASRCVRVDLGPVAVQAIADALVVDGVEPDVAIALAEASGGRIDRARLLAADSGFAARSAAWRSVAGRLDGAGATVASLTDELLGTIDTVLGPLEERQAAEVRAVEERIAQYGERGSGRKELDERHKREQRRVRQDELRFGLLTLAGAYRDQLVDDERASTRSSAMAAIRALDAAGEALVRNPNETLLLQGLLVRLTEAAEAAPPVGSAAGR</sequence>
<dbReference type="GO" id="GO:0006261">
    <property type="term" value="P:DNA-templated DNA replication"/>
    <property type="evidence" value="ECO:0007669"/>
    <property type="project" value="TreeGrafter"/>
</dbReference>
<evidence type="ECO:0008006" key="2">
    <source>
        <dbReference type="Google" id="ProtNLM"/>
    </source>
</evidence>
<evidence type="ECO:0000313" key="1">
    <source>
        <dbReference type="EMBL" id="CAA9247649.1"/>
    </source>
</evidence>
<dbReference type="EMBL" id="CADCTF010000103">
    <property type="protein sequence ID" value="CAA9247649.1"/>
    <property type="molecule type" value="Genomic_DNA"/>
</dbReference>
<proteinExistence type="predicted"/>
<name>A0A6J4IBQ7_9ACTN</name>
<dbReference type="SUPFAM" id="SSF52540">
    <property type="entry name" value="P-loop containing nucleoside triphosphate hydrolases"/>
    <property type="match status" value="1"/>
</dbReference>
<dbReference type="PANTHER" id="PTHR11669:SF8">
    <property type="entry name" value="DNA POLYMERASE III SUBUNIT DELTA"/>
    <property type="match status" value="1"/>
</dbReference>